<reference evidence="2 3" key="1">
    <citation type="submission" date="2019-04" db="EMBL/GenBank/DDBJ databases">
        <title>Friends and foes A comparative genomics study of 23 Aspergillus species from section Flavi.</title>
        <authorList>
            <consortium name="DOE Joint Genome Institute"/>
            <person name="Kjaerbolling I."/>
            <person name="Vesth T."/>
            <person name="Frisvad J.C."/>
            <person name="Nybo J.L."/>
            <person name="Theobald S."/>
            <person name="Kildgaard S."/>
            <person name="Isbrandt T."/>
            <person name="Kuo A."/>
            <person name="Sato A."/>
            <person name="Lyhne E.K."/>
            <person name="Kogle M.E."/>
            <person name="Wiebenga A."/>
            <person name="Kun R.S."/>
            <person name="Lubbers R.J."/>
            <person name="Makela M.R."/>
            <person name="Barry K."/>
            <person name="Chovatia M."/>
            <person name="Clum A."/>
            <person name="Daum C."/>
            <person name="Haridas S."/>
            <person name="He G."/>
            <person name="LaButti K."/>
            <person name="Lipzen A."/>
            <person name="Mondo S."/>
            <person name="Riley R."/>
            <person name="Salamov A."/>
            <person name="Simmons B.A."/>
            <person name="Magnuson J.K."/>
            <person name="Henrissat B."/>
            <person name="Mortensen U.H."/>
            <person name="Larsen T.O."/>
            <person name="Devries R.P."/>
            <person name="Grigoriev I.V."/>
            <person name="Machida M."/>
            <person name="Baker S.E."/>
            <person name="Andersen M.R."/>
        </authorList>
    </citation>
    <scope>NUCLEOTIDE SEQUENCE [LARGE SCALE GENOMIC DNA]</scope>
    <source>
        <strain evidence="2 3">CBS 117625</strain>
    </source>
</reference>
<keyword evidence="1" id="KW-0732">Signal</keyword>
<gene>
    <name evidence="2" type="ORF">BDV38DRAFT_283162</name>
</gene>
<dbReference type="GeneID" id="43644193"/>
<dbReference type="Proteomes" id="UP000325672">
    <property type="component" value="Unassembled WGS sequence"/>
</dbReference>
<feature type="chain" id="PRO_5025012200" description="Secreted protein" evidence="1">
    <location>
        <begin position="21"/>
        <end position="176"/>
    </location>
</feature>
<dbReference type="EMBL" id="ML743578">
    <property type="protein sequence ID" value="KAE8137323.1"/>
    <property type="molecule type" value="Genomic_DNA"/>
</dbReference>
<dbReference type="OrthoDB" id="4410066at2759"/>
<feature type="signal peptide" evidence="1">
    <location>
        <begin position="1"/>
        <end position="20"/>
    </location>
</feature>
<evidence type="ECO:0000313" key="3">
    <source>
        <dbReference type="Proteomes" id="UP000325672"/>
    </source>
</evidence>
<organism evidence="2 3">
    <name type="scientific">Aspergillus pseudotamarii</name>
    <dbReference type="NCBI Taxonomy" id="132259"/>
    <lineage>
        <taxon>Eukaryota</taxon>
        <taxon>Fungi</taxon>
        <taxon>Dikarya</taxon>
        <taxon>Ascomycota</taxon>
        <taxon>Pezizomycotina</taxon>
        <taxon>Eurotiomycetes</taxon>
        <taxon>Eurotiomycetidae</taxon>
        <taxon>Eurotiales</taxon>
        <taxon>Aspergillaceae</taxon>
        <taxon>Aspergillus</taxon>
        <taxon>Aspergillus subgen. Circumdati</taxon>
    </lineage>
</organism>
<protein>
    <recommendedName>
        <fullName evidence="4">Secreted protein</fullName>
    </recommendedName>
</protein>
<evidence type="ECO:0008006" key="4">
    <source>
        <dbReference type="Google" id="ProtNLM"/>
    </source>
</evidence>
<evidence type="ECO:0000256" key="1">
    <source>
        <dbReference type="SAM" id="SignalP"/>
    </source>
</evidence>
<accession>A0A5N6SVA6</accession>
<keyword evidence="3" id="KW-1185">Reference proteome</keyword>
<sequence>MRWISSFISFLVLCISASNAMVDKMCMDNMGAIGQVAQSQLGPVFNAQVCSKGIKPSKADWKWLEPHMQAMINNVRKCSQKPDLPNYKPKFERLADHIVMKCTRPSHNYCKADDLKEVKSCVVGEALGWGMMNMDMLKYVDKRNCEKLVPCLKNPNTWTPAKQLIKEYARYKKAHA</sequence>
<evidence type="ECO:0000313" key="2">
    <source>
        <dbReference type="EMBL" id="KAE8137323.1"/>
    </source>
</evidence>
<dbReference type="AlphaFoldDB" id="A0A5N6SVA6"/>
<proteinExistence type="predicted"/>
<dbReference type="RefSeq" id="XP_031913386.1">
    <property type="nucleotide sequence ID" value="XM_032059983.1"/>
</dbReference>
<name>A0A5N6SVA6_ASPPS</name>